<comment type="caution">
    <text evidence="1">The sequence shown here is derived from an EMBL/GenBank/DDBJ whole genome shotgun (WGS) entry which is preliminary data.</text>
</comment>
<protein>
    <submittedName>
        <fullName evidence="1">Uncharacterized protein</fullName>
    </submittedName>
</protein>
<sequence length="100" mass="11145">MDRQYDCRCIHLLVSKMSNIHTLSSTRAKEEAKMSAPSKGKILNKSKITNNRVGKDISSEINVPANQENLPDIENASVIEQNQVDGSIKNDVNYLDTAKK</sequence>
<reference evidence="1" key="1">
    <citation type="submission" date="2020-10" db="EMBL/GenBank/DDBJ databases">
        <title>Chromosome-scale genome assembly of the Allis shad, Alosa alosa.</title>
        <authorList>
            <person name="Margot Z."/>
            <person name="Christophe K."/>
            <person name="Cabau C."/>
            <person name="Louis A."/>
            <person name="Berthelot C."/>
            <person name="Parey E."/>
            <person name="Roest Crollius H."/>
            <person name="Montfort J."/>
            <person name="Robinson-Rechavi M."/>
            <person name="Bucao C."/>
            <person name="Bouchez O."/>
            <person name="Gislard M."/>
            <person name="Lluch J."/>
            <person name="Milhes M."/>
            <person name="Lampietro C."/>
            <person name="Lopez Roques C."/>
            <person name="Donnadieu C."/>
            <person name="Braasch I."/>
            <person name="Desvignes T."/>
            <person name="Postlethwait J."/>
            <person name="Bobe J."/>
            <person name="Guiguen Y."/>
        </authorList>
    </citation>
    <scope>NUCLEOTIDE SEQUENCE</scope>
    <source>
        <strain evidence="1">M-15738</strain>
        <tissue evidence="1">Blood</tissue>
    </source>
</reference>
<gene>
    <name evidence="1" type="ORF">AALO_G00252820</name>
</gene>
<dbReference type="EMBL" id="JADWDJ010000020">
    <property type="protein sequence ID" value="KAG5264352.1"/>
    <property type="molecule type" value="Genomic_DNA"/>
</dbReference>
<evidence type="ECO:0000313" key="1">
    <source>
        <dbReference type="EMBL" id="KAG5264352.1"/>
    </source>
</evidence>
<name>A0AAV6FT98_9TELE</name>
<evidence type="ECO:0000313" key="2">
    <source>
        <dbReference type="Proteomes" id="UP000823561"/>
    </source>
</evidence>
<dbReference type="Proteomes" id="UP000823561">
    <property type="component" value="Chromosome 20"/>
</dbReference>
<accession>A0AAV6FT98</accession>
<keyword evidence="2" id="KW-1185">Reference proteome</keyword>
<dbReference type="AlphaFoldDB" id="A0AAV6FT98"/>
<organism evidence="1 2">
    <name type="scientific">Alosa alosa</name>
    <name type="common">allis shad</name>
    <dbReference type="NCBI Taxonomy" id="278164"/>
    <lineage>
        <taxon>Eukaryota</taxon>
        <taxon>Metazoa</taxon>
        <taxon>Chordata</taxon>
        <taxon>Craniata</taxon>
        <taxon>Vertebrata</taxon>
        <taxon>Euteleostomi</taxon>
        <taxon>Actinopterygii</taxon>
        <taxon>Neopterygii</taxon>
        <taxon>Teleostei</taxon>
        <taxon>Clupei</taxon>
        <taxon>Clupeiformes</taxon>
        <taxon>Clupeoidei</taxon>
        <taxon>Clupeidae</taxon>
        <taxon>Alosa</taxon>
    </lineage>
</organism>
<proteinExistence type="predicted"/>